<sequence length="270" mass="30209">MQLGQLFRATPSFKGKLRLANMFCDRKQNDVYVNTKTGKFLLPNLTDNQYFEIYAKGSYEPELVRYIINTLPKNGYLLDTGANIGAVSIPVALARPDVTIVSIEALPPNFTYLEKNIQLNNLTNIIPLNVCCSNIDGKVMKFYYDDTFKGSSSFHSLHSKKYVELVTKTLDRQLSELGITKINALKIDTEGSEALIFQGASRLLNEFKPTILFEFNDSYENAIDGLHAGDAQQILINAGYKIYDFVKYPKAEAFKAALTKGSGEFLAIPD</sequence>
<dbReference type="InterPro" id="IPR006342">
    <property type="entry name" value="FkbM_mtfrase"/>
</dbReference>
<dbReference type="Pfam" id="PF05050">
    <property type="entry name" value="Methyltransf_21"/>
    <property type="match status" value="1"/>
</dbReference>
<keyword evidence="3" id="KW-1185">Reference proteome</keyword>
<reference evidence="3" key="1">
    <citation type="submission" date="2016-04" db="EMBL/GenBank/DDBJ databases">
        <authorList>
            <person name="Chen L."/>
            <person name="Zhuang W."/>
            <person name="Wang G."/>
        </authorList>
    </citation>
    <scope>NUCLEOTIDE SEQUENCE [LARGE SCALE GENOMIC DNA]</scope>
    <source>
        <strain evidence="3">208</strain>
    </source>
</reference>
<dbReference type="PANTHER" id="PTHR34203:SF15">
    <property type="entry name" value="SLL1173 PROTEIN"/>
    <property type="match status" value="1"/>
</dbReference>
<dbReference type="STRING" id="550983.A4R26_32990"/>
<evidence type="ECO:0000313" key="2">
    <source>
        <dbReference type="EMBL" id="OQP67656.1"/>
    </source>
</evidence>
<evidence type="ECO:0000259" key="1">
    <source>
        <dbReference type="Pfam" id="PF05050"/>
    </source>
</evidence>
<protein>
    <recommendedName>
        <fullName evidence="1">Methyltransferase FkbM domain-containing protein</fullName>
    </recommendedName>
</protein>
<dbReference type="SUPFAM" id="SSF53335">
    <property type="entry name" value="S-adenosyl-L-methionine-dependent methyltransferases"/>
    <property type="match status" value="1"/>
</dbReference>
<name>A0A1V9GB42_9BACT</name>
<gene>
    <name evidence="2" type="ORF">A4R26_32990</name>
</gene>
<dbReference type="AlphaFoldDB" id="A0A1V9GB42"/>
<dbReference type="NCBIfam" id="TIGR01444">
    <property type="entry name" value="fkbM_fam"/>
    <property type="match status" value="1"/>
</dbReference>
<dbReference type="Proteomes" id="UP000192276">
    <property type="component" value="Unassembled WGS sequence"/>
</dbReference>
<accession>A0A1V9GB42</accession>
<dbReference type="InterPro" id="IPR052514">
    <property type="entry name" value="SAM-dependent_MTase"/>
</dbReference>
<dbReference type="OrthoDB" id="9812600at2"/>
<dbReference type="Gene3D" id="3.40.50.150">
    <property type="entry name" value="Vaccinia Virus protein VP39"/>
    <property type="match status" value="1"/>
</dbReference>
<dbReference type="InterPro" id="IPR029063">
    <property type="entry name" value="SAM-dependent_MTases_sf"/>
</dbReference>
<evidence type="ECO:0000313" key="3">
    <source>
        <dbReference type="Proteomes" id="UP000192276"/>
    </source>
</evidence>
<feature type="domain" description="Methyltransferase FkbM" evidence="1">
    <location>
        <begin position="79"/>
        <end position="241"/>
    </location>
</feature>
<organism evidence="2 3">
    <name type="scientific">Niastella populi</name>
    <dbReference type="NCBI Taxonomy" id="550983"/>
    <lineage>
        <taxon>Bacteria</taxon>
        <taxon>Pseudomonadati</taxon>
        <taxon>Bacteroidota</taxon>
        <taxon>Chitinophagia</taxon>
        <taxon>Chitinophagales</taxon>
        <taxon>Chitinophagaceae</taxon>
        <taxon>Niastella</taxon>
    </lineage>
</organism>
<comment type="caution">
    <text evidence="2">The sequence shown here is derived from an EMBL/GenBank/DDBJ whole genome shotgun (WGS) entry which is preliminary data.</text>
</comment>
<dbReference type="RefSeq" id="WP_081161423.1">
    <property type="nucleotide sequence ID" value="NZ_LWBP01000017.1"/>
</dbReference>
<dbReference type="PANTHER" id="PTHR34203">
    <property type="entry name" value="METHYLTRANSFERASE, FKBM FAMILY PROTEIN"/>
    <property type="match status" value="1"/>
</dbReference>
<dbReference type="EMBL" id="LWBP01000017">
    <property type="protein sequence ID" value="OQP67656.1"/>
    <property type="molecule type" value="Genomic_DNA"/>
</dbReference>
<proteinExistence type="predicted"/>